<dbReference type="Pfam" id="PF03795">
    <property type="entry name" value="YCII"/>
    <property type="match status" value="1"/>
</dbReference>
<dbReference type="InterPro" id="IPR011008">
    <property type="entry name" value="Dimeric_a/b-barrel"/>
</dbReference>
<evidence type="ECO:0000256" key="1">
    <source>
        <dbReference type="ARBA" id="ARBA00007689"/>
    </source>
</evidence>
<dbReference type="PANTHER" id="PTHR35174">
    <property type="entry name" value="BLL7171 PROTEIN-RELATED"/>
    <property type="match status" value="1"/>
</dbReference>
<dbReference type="SUPFAM" id="SSF54909">
    <property type="entry name" value="Dimeric alpha+beta barrel"/>
    <property type="match status" value="1"/>
</dbReference>
<name>A0ABM7Q9Q0_9GAMM</name>
<dbReference type="PANTHER" id="PTHR35174:SF4">
    <property type="entry name" value="BLL7163 PROTEIN"/>
    <property type="match status" value="1"/>
</dbReference>
<gene>
    <name evidence="3" type="ORF">LYSCAS_31400</name>
</gene>
<evidence type="ECO:0000313" key="3">
    <source>
        <dbReference type="EMBL" id="BCT94116.1"/>
    </source>
</evidence>
<keyword evidence="4" id="KW-1185">Reference proteome</keyword>
<dbReference type="RefSeq" id="WP_213435004.1">
    <property type="nucleotide sequence ID" value="NZ_AP024545.1"/>
</dbReference>
<sequence length="139" mass="15540">MRVMVMVKATPNSEAGTLPSEQLLREMGQFNEDLVKAGVMLAGEGLQPSSKGVRVRFSGRDRTVTDGPFAETKELVAGFWLWQVRSMEEAVEWVKRCPNPMPGEDSDIEIRQVFEAEDFGEALTPELREQEALLRAKLG</sequence>
<evidence type="ECO:0000259" key="2">
    <source>
        <dbReference type="Pfam" id="PF03795"/>
    </source>
</evidence>
<accession>A0ABM7Q9Q0</accession>
<dbReference type="Proteomes" id="UP000681317">
    <property type="component" value="Chromosome"/>
</dbReference>
<organism evidence="3 4">
    <name type="scientific">Noviluteimonas caseinilytica</name>
    <dbReference type="NCBI Taxonomy" id="2675101"/>
    <lineage>
        <taxon>Bacteria</taxon>
        <taxon>Pseudomonadati</taxon>
        <taxon>Pseudomonadota</taxon>
        <taxon>Gammaproteobacteria</taxon>
        <taxon>Lysobacterales</taxon>
        <taxon>Lysobacteraceae</taxon>
        <taxon>Noviluteimonas</taxon>
    </lineage>
</organism>
<dbReference type="EMBL" id="AP024545">
    <property type="protein sequence ID" value="BCT94116.1"/>
    <property type="molecule type" value="Genomic_DNA"/>
</dbReference>
<evidence type="ECO:0000313" key="4">
    <source>
        <dbReference type="Proteomes" id="UP000681317"/>
    </source>
</evidence>
<reference evidence="3 4" key="1">
    <citation type="submission" date="2021-03" db="EMBL/GenBank/DDBJ databases">
        <title>Complete Genome Sequences of Two Lysobacter Strains Isolated from Sea Water (Lysobacter caseinilyticus) and Soil (Lysobacter helvus) in South Korea.</title>
        <authorList>
            <person name="Watanabe Y."/>
            <person name="Arakawa K."/>
        </authorList>
    </citation>
    <scope>NUCLEOTIDE SEQUENCE [LARGE SCALE GENOMIC DNA]</scope>
    <source>
        <strain evidence="3 4">KVB24</strain>
    </source>
</reference>
<dbReference type="InterPro" id="IPR005545">
    <property type="entry name" value="YCII"/>
</dbReference>
<feature type="domain" description="YCII-related" evidence="2">
    <location>
        <begin position="1"/>
        <end position="111"/>
    </location>
</feature>
<proteinExistence type="inferred from homology"/>
<comment type="similarity">
    <text evidence="1">Belongs to the YciI family.</text>
</comment>
<dbReference type="Gene3D" id="3.30.70.1060">
    <property type="entry name" value="Dimeric alpha+beta barrel"/>
    <property type="match status" value="1"/>
</dbReference>
<protein>
    <recommendedName>
        <fullName evidence="2">YCII-related domain-containing protein</fullName>
    </recommendedName>
</protein>